<organism evidence="3 4">
    <name type="scientific">Notoacmeibacter ruber</name>
    <dbReference type="NCBI Taxonomy" id="2670375"/>
    <lineage>
        <taxon>Bacteria</taxon>
        <taxon>Pseudomonadati</taxon>
        <taxon>Pseudomonadota</taxon>
        <taxon>Alphaproteobacteria</taxon>
        <taxon>Hyphomicrobiales</taxon>
        <taxon>Notoacmeibacteraceae</taxon>
        <taxon>Notoacmeibacter</taxon>
    </lineage>
</organism>
<evidence type="ECO:0000256" key="1">
    <source>
        <dbReference type="SAM" id="Coils"/>
    </source>
</evidence>
<dbReference type="PANTHER" id="PTHR38040:SF1">
    <property type="entry name" value="UBIQUINONE BIOSYNTHESIS ACCESSORY FACTOR UBIK"/>
    <property type="match status" value="1"/>
</dbReference>
<protein>
    <submittedName>
        <fullName evidence="3">Accessory factor UbiK family protein</fullName>
    </submittedName>
</protein>
<dbReference type="Pfam" id="PF04380">
    <property type="entry name" value="BMFP"/>
    <property type="match status" value="1"/>
</dbReference>
<dbReference type="Proteomes" id="UP000281094">
    <property type="component" value="Unassembled WGS sequence"/>
</dbReference>
<evidence type="ECO:0000256" key="2">
    <source>
        <dbReference type="SAM" id="MobiDB-lite"/>
    </source>
</evidence>
<keyword evidence="1" id="KW-0175">Coiled coil</keyword>
<keyword evidence="4" id="KW-1185">Reference proteome</keyword>
<dbReference type="GO" id="GO:0005829">
    <property type="term" value="C:cytosol"/>
    <property type="evidence" value="ECO:0007669"/>
    <property type="project" value="TreeGrafter"/>
</dbReference>
<sequence length="142" mass="15269">MQNDDRNPFREDDFASRNPGAGDAFREDGYGNDPYGTDPFGRPRGERRSAGPGAGRFLDEIARLVTDAAGVAQGARREVETAVRSQAERLTGSLDLVSREEFEAMRDVALRARADAKALENRVAALEARLGADADKGAAASE</sequence>
<dbReference type="InterPro" id="IPR007475">
    <property type="entry name" value="UbiK"/>
</dbReference>
<evidence type="ECO:0000313" key="4">
    <source>
        <dbReference type="Proteomes" id="UP000281094"/>
    </source>
</evidence>
<comment type="caution">
    <text evidence="3">The sequence shown here is derived from an EMBL/GenBank/DDBJ whole genome shotgun (WGS) entry which is preliminary data.</text>
</comment>
<evidence type="ECO:0000313" key="3">
    <source>
        <dbReference type="EMBL" id="RLQ88325.1"/>
    </source>
</evidence>
<reference evidence="3 4" key="1">
    <citation type="submission" date="2018-10" db="EMBL/GenBank/DDBJ databases">
        <title>Notoacmeibacter sp. M2BS9Y-3-1, whole genome shotgun sequence.</title>
        <authorList>
            <person name="Tuo L."/>
        </authorList>
    </citation>
    <scope>NUCLEOTIDE SEQUENCE [LARGE SCALE GENOMIC DNA]</scope>
    <source>
        <strain evidence="3 4">M2BS9Y-3-1</strain>
    </source>
</reference>
<feature type="compositionally biased region" description="Basic and acidic residues" evidence="2">
    <location>
        <begin position="1"/>
        <end position="15"/>
    </location>
</feature>
<gene>
    <name evidence="3" type="ORF">D8780_09025</name>
</gene>
<name>A0A3L7JDE0_9HYPH</name>
<feature type="coiled-coil region" evidence="1">
    <location>
        <begin position="109"/>
        <end position="136"/>
    </location>
</feature>
<dbReference type="PANTHER" id="PTHR38040">
    <property type="entry name" value="UBIQUINONE BIOSYNTHESIS ACCESSORY FACTOR UBIK"/>
    <property type="match status" value="1"/>
</dbReference>
<dbReference type="EMBL" id="RCWN01000001">
    <property type="protein sequence ID" value="RLQ88325.1"/>
    <property type="molecule type" value="Genomic_DNA"/>
</dbReference>
<proteinExistence type="predicted"/>
<accession>A0A3L7JDE0</accession>
<dbReference type="AlphaFoldDB" id="A0A3L7JDE0"/>
<feature type="region of interest" description="Disordered" evidence="2">
    <location>
        <begin position="1"/>
        <end position="54"/>
    </location>
</feature>